<dbReference type="PATRIC" id="fig|84531.8.peg.1328"/>
<gene>
    <name evidence="5" type="ORF">LA76x_1303</name>
</gene>
<dbReference type="AlphaFoldDB" id="A0A0S2F7F9"/>
<keyword evidence="2" id="KW-0233">DNA recombination</keyword>
<dbReference type="Pfam" id="PF00589">
    <property type="entry name" value="Phage_integrase"/>
    <property type="match status" value="1"/>
</dbReference>
<dbReference type="PROSITE" id="PS51898">
    <property type="entry name" value="TYR_RECOMBINASE"/>
    <property type="match status" value="1"/>
</dbReference>
<evidence type="ECO:0000313" key="5">
    <source>
        <dbReference type="EMBL" id="ALN79460.1"/>
    </source>
</evidence>
<dbReference type="Proteomes" id="UP000060787">
    <property type="component" value="Chromosome"/>
</dbReference>
<reference evidence="5 6" key="1">
    <citation type="journal article" date="2015" name="BMC Genomics">
        <title>Comparative genomics and metabolic profiling of the genus Lysobacter.</title>
        <authorList>
            <person name="de Bruijn I."/>
            <person name="Cheng X."/>
            <person name="de Jager V."/>
            <person name="Exposito R.G."/>
            <person name="Watrous J."/>
            <person name="Patel N."/>
            <person name="Postma J."/>
            <person name="Dorrestein P.C."/>
            <person name="Kobayashi D."/>
            <person name="Raaijmakers J.M."/>
        </authorList>
    </citation>
    <scope>NUCLEOTIDE SEQUENCE [LARGE SCALE GENOMIC DNA]</scope>
    <source>
        <strain evidence="5 6">76</strain>
    </source>
</reference>
<dbReference type="KEGG" id="lab:LA76x_1303"/>
<evidence type="ECO:0000256" key="2">
    <source>
        <dbReference type="ARBA" id="ARBA00023172"/>
    </source>
</evidence>
<dbReference type="InterPro" id="IPR011010">
    <property type="entry name" value="DNA_brk_join_enz"/>
</dbReference>
<organism evidence="5 6">
    <name type="scientific">Lysobacter antibioticus</name>
    <dbReference type="NCBI Taxonomy" id="84531"/>
    <lineage>
        <taxon>Bacteria</taxon>
        <taxon>Pseudomonadati</taxon>
        <taxon>Pseudomonadota</taxon>
        <taxon>Gammaproteobacteria</taxon>
        <taxon>Lysobacterales</taxon>
        <taxon>Lysobacteraceae</taxon>
        <taxon>Lysobacter</taxon>
    </lineage>
</organism>
<dbReference type="SUPFAM" id="SSF56349">
    <property type="entry name" value="DNA breaking-rejoining enzymes"/>
    <property type="match status" value="1"/>
</dbReference>
<dbReference type="EMBL" id="CP011129">
    <property type="protein sequence ID" value="ALN79460.1"/>
    <property type="molecule type" value="Genomic_DNA"/>
</dbReference>
<feature type="domain" description="Tyr recombinase" evidence="4">
    <location>
        <begin position="155"/>
        <end position="330"/>
    </location>
</feature>
<proteinExistence type="predicted"/>
<dbReference type="InterPro" id="IPR010998">
    <property type="entry name" value="Integrase_recombinase_N"/>
</dbReference>
<dbReference type="GO" id="GO:0003677">
    <property type="term" value="F:DNA binding"/>
    <property type="evidence" value="ECO:0007669"/>
    <property type="project" value="UniProtKB-KW"/>
</dbReference>
<dbReference type="GO" id="GO:0006310">
    <property type="term" value="P:DNA recombination"/>
    <property type="evidence" value="ECO:0007669"/>
    <property type="project" value="UniProtKB-KW"/>
</dbReference>
<name>A0A0S2F7F9_LYSAN</name>
<evidence type="ECO:0000313" key="6">
    <source>
        <dbReference type="Proteomes" id="UP000060787"/>
    </source>
</evidence>
<accession>A0A0S2F7F9</accession>
<feature type="region of interest" description="Disordered" evidence="3">
    <location>
        <begin position="295"/>
        <end position="330"/>
    </location>
</feature>
<feature type="compositionally biased region" description="Basic and acidic residues" evidence="3">
    <location>
        <begin position="321"/>
        <end position="330"/>
    </location>
</feature>
<evidence type="ECO:0000256" key="1">
    <source>
        <dbReference type="ARBA" id="ARBA00023125"/>
    </source>
</evidence>
<protein>
    <submittedName>
        <fullName evidence="5">Phage integrase family protein</fullName>
    </submittedName>
</protein>
<dbReference type="GO" id="GO:0015074">
    <property type="term" value="P:DNA integration"/>
    <property type="evidence" value="ECO:0007669"/>
    <property type="project" value="InterPro"/>
</dbReference>
<dbReference type="Gene3D" id="1.10.443.10">
    <property type="entry name" value="Intergrase catalytic core"/>
    <property type="match status" value="1"/>
</dbReference>
<dbReference type="InterPro" id="IPR013762">
    <property type="entry name" value="Integrase-like_cat_sf"/>
</dbReference>
<keyword evidence="6" id="KW-1185">Reference proteome</keyword>
<dbReference type="STRING" id="84531.LA76x_1303"/>
<dbReference type="Gene3D" id="1.10.150.130">
    <property type="match status" value="1"/>
</dbReference>
<keyword evidence="1" id="KW-0238">DNA-binding</keyword>
<sequence>MLARVRGKVTYYFYDQRPKKPGELSLGRVYAEAVRRWAELESAQHSVPDIITFTHLADRYTREVIPTKAESTQTSNLSELAKLREFFGSPPAPLASMRPMHVAQYLDWRTVHGTKAKVRANREKALLSHMWNKARQWGYTDAENPCKGIQGSEERGRDVYVEDDVFAAVYAQADQPLRDALDLAYLCGQRPADTRKYDDTDIRDGFLHLKQGKTRERRRISVEGELAQVIERIRARKRACEVYHTRLIVDEDGRPLAPGALRYRFDKARRLAGVPKAAFQVRDLRAKAATDKAESAGDIRQAQKQLGHASVTMTEQYIRNRRGDKVTPTK</sequence>
<evidence type="ECO:0000259" key="4">
    <source>
        <dbReference type="PROSITE" id="PS51898"/>
    </source>
</evidence>
<dbReference type="InterPro" id="IPR002104">
    <property type="entry name" value="Integrase_catalytic"/>
</dbReference>
<evidence type="ECO:0000256" key="3">
    <source>
        <dbReference type="SAM" id="MobiDB-lite"/>
    </source>
</evidence>